<keyword evidence="7" id="KW-1185">Reference proteome</keyword>
<sequence>MSSRKFMIGAQTLVIGALVAGSLAFIVFNKPVSVSVDGSSEQVRTFGRSVSDVLEAEGVAVGAHDSVSPSLQTKIDRNSEIVVRHGRQVSLAVDGRQQKIWTTALTVDEALADAGIDAEGAELSASRSSAIGRQGTSVQVTTAKEARVLVDGKSVPVSTTAATVGEALDDAKVKLDDDDVTSVPASAPVVPGLTVSVLRVTTEEVTEKETVKHETETKKDKEKDEGEKAVTQKGKDGEKTVTYKTRSVDGETVEKTKVGEEVTTKPQKEIVTVGTKKEEFPSKTGTKADSLNWKALAKCESTNNPKAVNSNGHYGLYQFSLSTWQKVGGSGNPIDASEAEQTYRAKLLYDKAGAGQWSCGHYLFT</sequence>
<reference evidence="6 7" key="1">
    <citation type="submission" date="2023-05" db="EMBL/GenBank/DDBJ databases">
        <title>Lithophilousrod everest ZFBP1038 complete genpme.</title>
        <authorList>
            <person name="Tian M."/>
        </authorList>
    </citation>
    <scope>NUCLEOTIDE SEQUENCE [LARGE SCALE GENOMIC DNA]</scope>
    <source>
        <strain evidence="6 7">ZFBP1038</strain>
    </source>
</reference>
<dbReference type="PANTHER" id="PTHR39160:SF4">
    <property type="entry name" value="RESUSCITATION-PROMOTING FACTOR RPFB"/>
    <property type="match status" value="1"/>
</dbReference>
<keyword evidence="3" id="KW-0378">Hydrolase</keyword>
<evidence type="ECO:0000313" key="6">
    <source>
        <dbReference type="EMBL" id="WGW12855.1"/>
    </source>
</evidence>
<dbReference type="InterPro" id="IPR051933">
    <property type="entry name" value="Resuscitation_pf_RpfB"/>
</dbReference>
<accession>A0ABY8QV16</accession>
<dbReference type="Gene3D" id="1.10.530.10">
    <property type="match status" value="1"/>
</dbReference>
<dbReference type="Pfam" id="PF06737">
    <property type="entry name" value="Transglycosylas"/>
    <property type="match status" value="1"/>
</dbReference>
<name>A0ABY8QV16_9MICO</name>
<dbReference type="Pfam" id="PF03990">
    <property type="entry name" value="DUF348"/>
    <property type="match status" value="3"/>
</dbReference>
<evidence type="ECO:0000256" key="3">
    <source>
        <dbReference type="ARBA" id="ARBA00022801"/>
    </source>
</evidence>
<evidence type="ECO:0000256" key="4">
    <source>
        <dbReference type="SAM" id="MobiDB-lite"/>
    </source>
</evidence>
<keyword evidence="2" id="KW-0732">Signal</keyword>
<dbReference type="EMBL" id="CP090958">
    <property type="protein sequence ID" value="WGW12855.1"/>
    <property type="molecule type" value="Genomic_DNA"/>
</dbReference>
<comment type="similarity">
    <text evidence="1">Belongs to the transglycosylase family. Rpf subfamily.</text>
</comment>
<evidence type="ECO:0000259" key="5">
    <source>
        <dbReference type="PROSITE" id="PS51109"/>
    </source>
</evidence>
<dbReference type="RefSeq" id="WP_349639661.1">
    <property type="nucleotide sequence ID" value="NZ_CP090958.1"/>
</dbReference>
<dbReference type="InterPro" id="IPR023346">
    <property type="entry name" value="Lysozyme-like_dom_sf"/>
</dbReference>
<dbReference type="Gene3D" id="2.20.230.10">
    <property type="entry name" value="Resuscitation-promoting factor rpfb"/>
    <property type="match status" value="1"/>
</dbReference>
<evidence type="ECO:0000256" key="1">
    <source>
        <dbReference type="ARBA" id="ARBA00010830"/>
    </source>
</evidence>
<gene>
    <name evidence="6" type="ORF">LWF01_03515</name>
</gene>
<evidence type="ECO:0000256" key="2">
    <source>
        <dbReference type="ARBA" id="ARBA00022729"/>
    </source>
</evidence>
<dbReference type="SUPFAM" id="SSF53955">
    <property type="entry name" value="Lysozyme-like"/>
    <property type="match status" value="1"/>
</dbReference>
<dbReference type="PANTHER" id="PTHR39160">
    <property type="entry name" value="CELL WALL-BINDING PROTEIN YOCH"/>
    <property type="match status" value="1"/>
</dbReference>
<dbReference type="InterPro" id="IPR011098">
    <property type="entry name" value="G5_dom"/>
</dbReference>
<feature type="region of interest" description="Disordered" evidence="4">
    <location>
        <begin position="206"/>
        <end position="238"/>
    </location>
</feature>
<dbReference type="Proteomes" id="UP001209083">
    <property type="component" value="Chromosome"/>
</dbReference>
<organism evidence="6 7">
    <name type="scientific">Saxibacter everestensis</name>
    <dbReference type="NCBI Taxonomy" id="2909229"/>
    <lineage>
        <taxon>Bacteria</taxon>
        <taxon>Bacillati</taxon>
        <taxon>Actinomycetota</taxon>
        <taxon>Actinomycetes</taxon>
        <taxon>Micrococcales</taxon>
        <taxon>Brevibacteriaceae</taxon>
        <taxon>Saxibacter</taxon>
    </lineage>
</organism>
<dbReference type="InterPro" id="IPR007137">
    <property type="entry name" value="DUF348"/>
</dbReference>
<dbReference type="Pfam" id="PF07501">
    <property type="entry name" value="G5"/>
    <property type="match status" value="1"/>
</dbReference>
<proteinExistence type="inferred from homology"/>
<feature type="domain" description="G5" evidence="5">
    <location>
        <begin position="197"/>
        <end position="277"/>
    </location>
</feature>
<dbReference type="SMART" id="SM01208">
    <property type="entry name" value="G5"/>
    <property type="match status" value="1"/>
</dbReference>
<dbReference type="CDD" id="cd13925">
    <property type="entry name" value="RPF"/>
    <property type="match status" value="1"/>
</dbReference>
<dbReference type="InterPro" id="IPR010618">
    <property type="entry name" value="RPF"/>
</dbReference>
<protein>
    <submittedName>
        <fullName evidence="6">Ubiquitin-like domain-containing protein</fullName>
    </submittedName>
</protein>
<dbReference type="PROSITE" id="PS51109">
    <property type="entry name" value="G5"/>
    <property type="match status" value="1"/>
</dbReference>
<evidence type="ECO:0000313" key="7">
    <source>
        <dbReference type="Proteomes" id="UP001209083"/>
    </source>
</evidence>